<reference evidence="8" key="1">
    <citation type="journal article" date="2019" name="Int. J. Syst. Evol. Microbiol.">
        <title>The Global Catalogue of Microorganisms (GCM) 10K type strain sequencing project: providing services to taxonomists for standard genome sequencing and annotation.</title>
        <authorList>
            <consortium name="The Broad Institute Genomics Platform"/>
            <consortium name="The Broad Institute Genome Sequencing Center for Infectious Disease"/>
            <person name="Wu L."/>
            <person name="Ma J."/>
        </authorList>
    </citation>
    <scope>NUCLEOTIDE SEQUENCE [LARGE SCALE GENOMIC DNA]</scope>
    <source>
        <strain evidence="8">JCM 18302</strain>
    </source>
</reference>
<feature type="transmembrane region" description="Helical" evidence="5">
    <location>
        <begin position="342"/>
        <end position="367"/>
    </location>
</feature>
<feature type="transmembrane region" description="Helical" evidence="5">
    <location>
        <begin position="251"/>
        <end position="272"/>
    </location>
</feature>
<feature type="transmembrane region" description="Helical" evidence="5">
    <location>
        <begin position="388"/>
        <end position="408"/>
    </location>
</feature>
<dbReference type="Gene3D" id="1.20.1720.10">
    <property type="entry name" value="Multidrug resistance protein D"/>
    <property type="match status" value="1"/>
</dbReference>
<dbReference type="Gene3D" id="1.20.1250.20">
    <property type="entry name" value="MFS general substrate transporter like domains"/>
    <property type="match status" value="1"/>
</dbReference>
<comment type="caution">
    <text evidence="7">The sequence shown here is derived from an EMBL/GenBank/DDBJ whole genome shotgun (WGS) entry which is preliminary data.</text>
</comment>
<dbReference type="PANTHER" id="PTHR23501:SF197">
    <property type="entry name" value="COMD"/>
    <property type="match status" value="1"/>
</dbReference>
<evidence type="ECO:0000256" key="5">
    <source>
        <dbReference type="SAM" id="Phobius"/>
    </source>
</evidence>
<feature type="transmembrane region" description="Helical" evidence="5">
    <location>
        <begin position="284"/>
        <end position="305"/>
    </location>
</feature>
<name>A0ABP9P158_9PSEU</name>
<feature type="transmembrane region" description="Helical" evidence="5">
    <location>
        <begin position="317"/>
        <end position="336"/>
    </location>
</feature>
<dbReference type="PANTHER" id="PTHR23501">
    <property type="entry name" value="MAJOR FACILITATOR SUPERFAMILY"/>
    <property type="match status" value="1"/>
</dbReference>
<protein>
    <recommendedName>
        <fullName evidence="6">Major facilitator superfamily (MFS) profile domain-containing protein</fullName>
    </recommendedName>
</protein>
<feature type="domain" description="Major facilitator superfamily (MFS) profile" evidence="6">
    <location>
        <begin position="5"/>
        <end position="468"/>
    </location>
</feature>
<dbReference type="RefSeq" id="WP_345611792.1">
    <property type="nucleotide sequence ID" value="NZ_BAABJO010000042.1"/>
</dbReference>
<dbReference type="PROSITE" id="PS50850">
    <property type="entry name" value="MFS"/>
    <property type="match status" value="1"/>
</dbReference>
<evidence type="ECO:0000259" key="6">
    <source>
        <dbReference type="PROSITE" id="PS50850"/>
    </source>
</evidence>
<feature type="transmembrane region" description="Helical" evidence="5">
    <location>
        <begin position="95"/>
        <end position="116"/>
    </location>
</feature>
<evidence type="ECO:0000256" key="4">
    <source>
        <dbReference type="ARBA" id="ARBA00023136"/>
    </source>
</evidence>
<feature type="transmembrane region" description="Helical" evidence="5">
    <location>
        <begin position="445"/>
        <end position="463"/>
    </location>
</feature>
<evidence type="ECO:0000256" key="1">
    <source>
        <dbReference type="ARBA" id="ARBA00004651"/>
    </source>
</evidence>
<organism evidence="7 8">
    <name type="scientific">Pseudonocardia adelaidensis</name>
    <dbReference type="NCBI Taxonomy" id="648754"/>
    <lineage>
        <taxon>Bacteria</taxon>
        <taxon>Bacillati</taxon>
        <taxon>Actinomycetota</taxon>
        <taxon>Actinomycetes</taxon>
        <taxon>Pseudonocardiales</taxon>
        <taxon>Pseudonocardiaceae</taxon>
        <taxon>Pseudonocardia</taxon>
    </lineage>
</organism>
<evidence type="ECO:0000313" key="8">
    <source>
        <dbReference type="Proteomes" id="UP001500804"/>
    </source>
</evidence>
<dbReference type="PRINTS" id="PR01036">
    <property type="entry name" value="TCRTETB"/>
</dbReference>
<keyword evidence="2 5" id="KW-0812">Transmembrane</keyword>
<comment type="subcellular location">
    <subcellularLocation>
        <location evidence="1">Cell membrane</location>
        <topology evidence="1">Multi-pass membrane protein</topology>
    </subcellularLocation>
</comment>
<gene>
    <name evidence="7" type="ORF">GCM10023320_73820</name>
</gene>
<dbReference type="SUPFAM" id="SSF103473">
    <property type="entry name" value="MFS general substrate transporter"/>
    <property type="match status" value="1"/>
</dbReference>
<feature type="transmembrane region" description="Helical" evidence="5">
    <location>
        <begin position="70"/>
        <end position="89"/>
    </location>
</feature>
<feature type="transmembrane region" description="Helical" evidence="5">
    <location>
        <begin position="213"/>
        <end position="231"/>
    </location>
</feature>
<proteinExistence type="predicted"/>
<keyword evidence="4 5" id="KW-0472">Membrane</keyword>
<feature type="transmembrane region" description="Helical" evidence="5">
    <location>
        <begin position="128"/>
        <end position="150"/>
    </location>
</feature>
<evidence type="ECO:0000256" key="2">
    <source>
        <dbReference type="ARBA" id="ARBA00022692"/>
    </source>
</evidence>
<dbReference type="EMBL" id="BAABJO010000042">
    <property type="protein sequence ID" value="GAA5138824.1"/>
    <property type="molecule type" value="Genomic_DNA"/>
</dbReference>
<evidence type="ECO:0000313" key="7">
    <source>
        <dbReference type="EMBL" id="GAA5138824.1"/>
    </source>
</evidence>
<feature type="transmembrane region" description="Helical" evidence="5">
    <location>
        <begin position="156"/>
        <end position="175"/>
    </location>
</feature>
<accession>A0ABP9P158</accession>
<dbReference type="InterPro" id="IPR011701">
    <property type="entry name" value="MFS"/>
</dbReference>
<keyword evidence="3 5" id="KW-1133">Transmembrane helix</keyword>
<keyword evidence="8" id="KW-1185">Reference proteome</keyword>
<evidence type="ECO:0000256" key="3">
    <source>
        <dbReference type="ARBA" id="ARBA00022989"/>
    </source>
</evidence>
<feature type="transmembrane region" description="Helical" evidence="5">
    <location>
        <begin position="187"/>
        <end position="207"/>
    </location>
</feature>
<feature type="transmembrane region" description="Helical" evidence="5">
    <location>
        <begin position="38"/>
        <end position="58"/>
    </location>
</feature>
<dbReference type="Pfam" id="PF07690">
    <property type="entry name" value="MFS_1"/>
    <property type="match status" value="1"/>
</dbReference>
<dbReference type="Proteomes" id="UP001500804">
    <property type="component" value="Unassembled WGS sequence"/>
</dbReference>
<sequence>MARRVLPGLMLVMLLGALDQTAVAPALPAVAANLGRFDLMPAVITAYLAAATVSMPLHGKLGDRYGRKPVLLAAIVVFVLGAFLCATATSMPELVAWRIVQGAGGGGLMIGAQAVLGEVVSPRERGRYLGRLGAVYVVAAVGGPLLGGLAVDHLTWRWLFALYPPLGLVALVVVARTLRLPAPPERPPFDVLGALLLSLTVTGVVLLSSGTGGLTPFLAAATVPAAVGWLVTARRAADPVLPLRLFRTRSIAIPTAVSALIGFALFGAISYLPAYLQVAGGASATQAGLVVTALMAGVLVTTTVSGRVITHTGRYKAFPVAGTATAALGLALLGTVGRATPLPLVLAALLLVGLGVGMVMQVMVLVAQNGAEHRDLGAATSAVTFLRQIGASTGVAAVGALITSRFAAALPPGTDPRLATTFDPERLAHLPDAVRDAFGAAVPPVFGFVAPLLGLAFVLAVALPSRPLRDTAHVADTTGNTSERSAR</sequence>
<dbReference type="InterPro" id="IPR020846">
    <property type="entry name" value="MFS_dom"/>
</dbReference>
<dbReference type="InterPro" id="IPR036259">
    <property type="entry name" value="MFS_trans_sf"/>
</dbReference>